<comment type="caution">
    <text evidence="6">The sequence shown here is derived from an EMBL/GenBank/DDBJ whole genome shotgun (WGS) entry which is preliminary data.</text>
</comment>
<dbReference type="CDD" id="cd02440">
    <property type="entry name" value="AdoMet_MTases"/>
    <property type="match status" value="1"/>
</dbReference>
<feature type="region of interest" description="Disordered" evidence="4">
    <location>
        <begin position="1"/>
        <end position="40"/>
    </location>
</feature>
<evidence type="ECO:0000256" key="2">
    <source>
        <dbReference type="ARBA" id="ARBA00022679"/>
    </source>
</evidence>
<dbReference type="Gene3D" id="3.40.50.150">
    <property type="entry name" value="Vaccinia Virus protein VP39"/>
    <property type="match status" value="1"/>
</dbReference>
<evidence type="ECO:0000313" key="6">
    <source>
        <dbReference type="EMBL" id="MBK9295994.1"/>
    </source>
</evidence>
<dbReference type="SUPFAM" id="SSF53335">
    <property type="entry name" value="S-adenosyl-L-methionine-dependent methyltransferases"/>
    <property type="match status" value="1"/>
</dbReference>
<dbReference type="GO" id="GO:0008168">
    <property type="term" value="F:methyltransferase activity"/>
    <property type="evidence" value="ECO:0007669"/>
    <property type="project" value="UniProtKB-KW"/>
</dbReference>
<gene>
    <name evidence="6" type="ORF">IPN02_03775</name>
</gene>
<dbReference type="PANTHER" id="PTHR43464:SF19">
    <property type="entry name" value="UBIQUINONE BIOSYNTHESIS O-METHYLTRANSFERASE, MITOCHONDRIAL"/>
    <property type="match status" value="1"/>
</dbReference>
<dbReference type="AlphaFoldDB" id="A0A936TDU0"/>
<sequence>MPPATSSTWPGHARRSDASGTSATPATTSPCSAVGPTPPLLAEASHLQTGRALDVGCGEGADAIWLAKQGWDVTATDISAVAIDRARAAADEADVDPTFTAVDSVVDRPAPQAFDLVMLAFPR</sequence>
<dbReference type="PANTHER" id="PTHR43464">
    <property type="entry name" value="METHYLTRANSFERASE"/>
    <property type="match status" value="1"/>
</dbReference>
<dbReference type="InterPro" id="IPR041698">
    <property type="entry name" value="Methyltransf_25"/>
</dbReference>
<feature type="compositionally biased region" description="Low complexity" evidence="4">
    <location>
        <begin position="18"/>
        <end position="33"/>
    </location>
</feature>
<evidence type="ECO:0000256" key="1">
    <source>
        <dbReference type="ARBA" id="ARBA00022603"/>
    </source>
</evidence>
<dbReference type="GO" id="GO:0032259">
    <property type="term" value="P:methylation"/>
    <property type="evidence" value="ECO:0007669"/>
    <property type="project" value="UniProtKB-KW"/>
</dbReference>
<name>A0A936TDU0_9ACTN</name>
<evidence type="ECO:0000256" key="3">
    <source>
        <dbReference type="ARBA" id="ARBA00022691"/>
    </source>
</evidence>
<dbReference type="Proteomes" id="UP000727993">
    <property type="component" value="Unassembled WGS sequence"/>
</dbReference>
<evidence type="ECO:0000259" key="5">
    <source>
        <dbReference type="Pfam" id="PF13649"/>
    </source>
</evidence>
<evidence type="ECO:0000313" key="7">
    <source>
        <dbReference type="Proteomes" id="UP000727993"/>
    </source>
</evidence>
<accession>A0A936TDU0</accession>
<evidence type="ECO:0000256" key="4">
    <source>
        <dbReference type="SAM" id="MobiDB-lite"/>
    </source>
</evidence>
<organism evidence="6 7">
    <name type="scientific">Candidatus Neomicrothrix subdominans</name>
    <dbReference type="NCBI Taxonomy" id="2954438"/>
    <lineage>
        <taxon>Bacteria</taxon>
        <taxon>Bacillati</taxon>
        <taxon>Actinomycetota</taxon>
        <taxon>Acidimicrobiia</taxon>
        <taxon>Acidimicrobiales</taxon>
        <taxon>Microthrixaceae</taxon>
        <taxon>Candidatus Neomicrothrix</taxon>
    </lineage>
</organism>
<keyword evidence="1 6" id="KW-0489">Methyltransferase</keyword>
<dbReference type="InterPro" id="IPR029063">
    <property type="entry name" value="SAM-dependent_MTases_sf"/>
</dbReference>
<dbReference type="Pfam" id="PF13649">
    <property type="entry name" value="Methyltransf_25"/>
    <property type="match status" value="1"/>
</dbReference>
<dbReference type="EMBL" id="JADJZA010000001">
    <property type="protein sequence ID" value="MBK9295994.1"/>
    <property type="molecule type" value="Genomic_DNA"/>
</dbReference>
<keyword evidence="2" id="KW-0808">Transferase</keyword>
<reference evidence="6 7" key="1">
    <citation type="submission" date="2020-10" db="EMBL/GenBank/DDBJ databases">
        <title>Connecting structure to function with the recovery of over 1000 high-quality activated sludge metagenome-assembled genomes encoding full-length rRNA genes using long-read sequencing.</title>
        <authorList>
            <person name="Singleton C.M."/>
            <person name="Petriglieri F."/>
            <person name="Kristensen J.M."/>
            <person name="Kirkegaard R.H."/>
            <person name="Michaelsen T.Y."/>
            <person name="Andersen M.H."/>
            <person name="Karst S.M."/>
            <person name="Dueholm M.S."/>
            <person name="Nielsen P.H."/>
            <person name="Albertsen M."/>
        </authorList>
    </citation>
    <scope>NUCLEOTIDE SEQUENCE [LARGE SCALE GENOMIC DNA]</scope>
    <source>
        <strain evidence="6">Lyne_18-Q3-R50-59_MAXAC.006</strain>
    </source>
</reference>
<protein>
    <submittedName>
        <fullName evidence="6">Methyltransferase domain-containing protein</fullName>
    </submittedName>
</protein>
<feature type="domain" description="Methyltransferase" evidence="5">
    <location>
        <begin position="53"/>
        <end position="120"/>
    </location>
</feature>
<proteinExistence type="predicted"/>
<keyword evidence="3" id="KW-0949">S-adenosyl-L-methionine</keyword>